<organism evidence="1">
    <name type="scientific">Neurospora crassa</name>
    <dbReference type="NCBI Taxonomy" id="5141"/>
    <lineage>
        <taxon>Eukaryota</taxon>
        <taxon>Fungi</taxon>
        <taxon>Dikarya</taxon>
        <taxon>Ascomycota</taxon>
        <taxon>Pezizomycotina</taxon>
        <taxon>Sordariomycetes</taxon>
        <taxon>Sordariomycetidae</taxon>
        <taxon>Sordariales</taxon>
        <taxon>Sordariaceae</taxon>
        <taxon>Neurospora</taxon>
    </lineage>
</organism>
<dbReference type="EMBL" id="BX294027">
    <property type="protein sequence ID" value="CAD71063.1"/>
    <property type="molecule type" value="Genomic_DNA"/>
</dbReference>
<gene>
    <name evidence="1" type="primary">B8G12.050</name>
</gene>
<protein>
    <submittedName>
        <fullName evidence="1">Uncharacterized protein B8G12.050</fullName>
    </submittedName>
</protein>
<reference evidence="1" key="1">
    <citation type="submission" date="2003-03" db="EMBL/GenBank/DDBJ databases">
        <authorList>
            <person name="Schulte U."/>
            <person name="Aign V."/>
            <person name="Hoheisel J."/>
            <person name="Brandt P."/>
            <person name="Fartmann B."/>
            <person name="Holland R."/>
            <person name="Nyakatura G."/>
            <person name="Mewes H.W."/>
            <person name="Mannhaupt G."/>
        </authorList>
    </citation>
    <scope>NUCLEOTIDE SEQUENCE</scope>
</reference>
<dbReference type="OMA" id="VEYLWLL"/>
<dbReference type="eggNOG" id="ENOG502RN9I">
    <property type="taxonomic scope" value="Eukaryota"/>
</dbReference>
<name>Q871E4_NEUCS</name>
<proteinExistence type="predicted"/>
<sequence length="55" mass="6381">MDADNYTYVLNKVEYLWLLCLSMRASGIEDHHCVTILRALALIRELKEMGVWEGP</sequence>
<dbReference type="HOGENOM" id="CLU_3069250_0_0_1"/>
<accession>Q871E4</accession>
<evidence type="ECO:0000313" key="1">
    <source>
        <dbReference type="EMBL" id="CAD71063.1"/>
    </source>
</evidence>
<reference evidence="1" key="2">
    <citation type="submission" date="2003-03" db="EMBL/GenBank/DDBJ databases">
        <authorList>
            <person name="German Neurospora genome project"/>
        </authorList>
    </citation>
    <scope>NUCLEOTIDE SEQUENCE</scope>
</reference>
<dbReference type="AlphaFoldDB" id="Q871E4"/>